<keyword evidence="8" id="KW-0805">Transcription regulation</keyword>
<evidence type="ECO:0000313" key="19">
    <source>
        <dbReference type="EMBL" id="VEL15576.1"/>
    </source>
</evidence>
<accession>A0A448WMK7</accession>
<dbReference type="GO" id="GO:0005667">
    <property type="term" value="C:transcription regulator complex"/>
    <property type="evidence" value="ECO:0007669"/>
    <property type="project" value="TreeGrafter"/>
</dbReference>
<organism evidence="19 20">
    <name type="scientific">Protopolystoma xenopodis</name>
    <dbReference type="NCBI Taxonomy" id="117903"/>
    <lineage>
        <taxon>Eukaryota</taxon>
        <taxon>Metazoa</taxon>
        <taxon>Spiralia</taxon>
        <taxon>Lophotrochozoa</taxon>
        <taxon>Platyhelminthes</taxon>
        <taxon>Monogenea</taxon>
        <taxon>Polyopisthocotylea</taxon>
        <taxon>Polystomatidea</taxon>
        <taxon>Polystomatidae</taxon>
        <taxon>Protopolystoma</taxon>
    </lineage>
</organism>
<evidence type="ECO:0000259" key="17">
    <source>
        <dbReference type="PROSITE" id="PS50135"/>
    </source>
</evidence>
<feature type="compositionally biased region" description="Polar residues" evidence="15">
    <location>
        <begin position="460"/>
        <end position="489"/>
    </location>
</feature>
<dbReference type="Gene3D" id="1.20.1020.10">
    <property type="entry name" value="TAZ domain"/>
    <property type="match status" value="1"/>
</dbReference>
<feature type="domain" description="CBP/p300-type HAT" evidence="18">
    <location>
        <begin position="1"/>
        <end position="242"/>
    </location>
</feature>
<keyword evidence="3" id="KW-0808">Transferase</keyword>
<evidence type="ECO:0000256" key="1">
    <source>
        <dbReference type="ARBA" id="ARBA00004123"/>
    </source>
</evidence>
<dbReference type="PANTHER" id="PTHR13808">
    <property type="entry name" value="CBP/P300-RELATED"/>
    <property type="match status" value="1"/>
</dbReference>
<evidence type="ECO:0000256" key="11">
    <source>
        <dbReference type="ARBA" id="ARBA00023242"/>
    </source>
</evidence>
<dbReference type="GO" id="GO:0045944">
    <property type="term" value="P:positive regulation of transcription by RNA polymerase II"/>
    <property type="evidence" value="ECO:0007669"/>
    <property type="project" value="TreeGrafter"/>
</dbReference>
<evidence type="ECO:0000313" key="20">
    <source>
        <dbReference type="Proteomes" id="UP000784294"/>
    </source>
</evidence>
<dbReference type="PROSITE" id="PS01357">
    <property type="entry name" value="ZF_ZZ_1"/>
    <property type="match status" value="1"/>
</dbReference>
<dbReference type="Pfam" id="PF02135">
    <property type="entry name" value="zf-TAZ"/>
    <property type="match status" value="1"/>
</dbReference>
<evidence type="ECO:0000256" key="13">
    <source>
        <dbReference type="PROSITE-ProRule" id="PRU00203"/>
    </source>
</evidence>
<feature type="compositionally biased region" description="Low complexity" evidence="15">
    <location>
        <begin position="117"/>
        <end position="128"/>
    </location>
</feature>
<feature type="compositionally biased region" description="Low complexity" evidence="15">
    <location>
        <begin position="399"/>
        <end position="433"/>
    </location>
</feature>
<feature type="compositionally biased region" description="Low complexity" evidence="15">
    <location>
        <begin position="490"/>
        <end position="536"/>
    </location>
</feature>
<dbReference type="PROSITE" id="PS51727">
    <property type="entry name" value="CBP_P300_HAT"/>
    <property type="match status" value="1"/>
</dbReference>
<evidence type="ECO:0000256" key="5">
    <source>
        <dbReference type="ARBA" id="ARBA00022771"/>
    </source>
</evidence>
<evidence type="ECO:0000256" key="7">
    <source>
        <dbReference type="ARBA" id="ARBA00022853"/>
    </source>
</evidence>
<dbReference type="OrthoDB" id="899at2759"/>
<evidence type="ECO:0000256" key="9">
    <source>
        <dbReference type="ARBA" id="ARBA00023159"/>
    </source>
</evidence>
<name>A0A448WMK7_9PLAT</name>
<protein>
    <recommendedName>
        <fullName evidence="2">histone acetyltransferase</fullName>
        <ecNumber evidence="2">2.3.1.48</ecNumber>
    </recommendedName>
</protein>
<keyword evidence="6 13" id="KW-0862">Zinc</keyword>
<dbReference type="GO" id="GO:0003713">
    <property type="term" value="F:transcription coactivator activity"/>
    <property type="evidence" value="ECO:0007669"/>
    <property type="project" value="TreeGrafter"/>
</dbReference>
<keyword evidence="4 13" id="KW-0479">Metal-binding</keyword>
<dbReference type="EMBL" id="CAAALY010025080">
    <property type="protein sequence ID" value="VEL15576.1"/>
    <property type="molecule type" value="Genomic_DNA"/>
</dbReference>
<reference evidence="19" key="1">
    <citation type="submission" date="2018-11" db="EMBL/GenBank/DDBJ databases">
        <authorList>
            <consortium name="Pathogen Informatics"/>
        </authorList>
    </citation>
    <scope>NUCLEOTIDE SEQUENCE</scope>
</reference>
<feature type="region of interest" description="Disordered" evidence="15">
    <location>
        <begin position="698"/>
        <end position="764"/>
    </location>
</feature>
<comment type="subcellular location">
    <subcellularLocation>
        <location evidence="1">Nucleus</location>
    </subcellularLocation>
</comment>
<evidence type="ECO:0000256" key="6">
    <source>
        <dbReference type="ARBA" id="ARBA00022833"/>
    </source>
</evidence>
<feature type="compositionally biased region" description="Low complexity" evidence="15">
    <location>
        <begin position="583"/>
        <end position="603"/>
    </location>
</feature>
<dbReference type="GO" id="GO:0005634">
    <property type="term" value="C:nucleus"/>
    <property type="evidence" value="ECO:0007669"/>
    <property type="project" value="UniProtKB-SubCell"/>
</dbReference>
<feature type="region of interest" description="Disordered" evidence="15">
    <location>
        <begin position="460"/>
        <end position="536"/>
    </location>
</feature>
<feature type="region of interest" description="Disordered" evidence="15">
    <location>
        <begin position="583"/>
        <end position="617"/>
    </location>
</feature>
<dbReference type="SUPFAM" id="SSF57933">
    <property type="entry name" value="TAZ domain"/>
    <property type="match status" value="1"/>
</dbReference>
<evidence type="ECO:0000256" key="15">
    <source>
        <dbReference type="SAM" id="MobiDB-lite"/>
    </source>
</evidence>
<dbReference type="InterPro" id="IPR043145">
    <property type="entry name" value="Znf_ZZ_sf"/>
</dbReference>
<sequence>MYMVALSSEEEEETARRKREQEAAAALPAQDDDDDDECHSISASHCDVLGDVSNSGDPPSSCLGADGTENSCPGSASGSGVNGDDASSEAATSSGGPGSNKKPAGKKKSKKRKLKRNTSLITSSSSSVGKRKRVGQAGCGPGGCQSGMGQSSNDMTTEFSRKAYEMMEKHRDNFFVIRLYAHSLINTLPDIKDPDPLINCELMETRDMFLEKAREKHLEFSSLRRAKYATLAMLYELHNDGRQTFEYTCNVCSQPIDVRWHCKTCDEYDLCMTCYEREQHPHPMVKVVPGQVGGDVSSAARDGEGDMQESGRDKCERLVKALVHCCSCRDANCRVNLCYRMKAMTHHFKTHRSTQQCSPCRQIWMICCFHSKTCQDAKCRVIFCHLLKAKIKQQQQQQRLQQTQMLRRRMATMQRSNSNQSTSATPGATGSSTVPGQTTPTNSCMNVSPVSLQVGHQTSAFASGPSSAANTPQPSSSQTPLGLNVGMQQSPSTPTPSTTPSFLSSIQSSQSHMSYHHQSNQPVSSVASSASSPACSGMISSPYQAQQHSGKPLVFTNAVVGSNAGVQHQHSQQHQSLLLQSISPQHQQQSQQLPTQQQQQQPHSLHHNSNYIGGVGISGPSGDAVNGSCGIGKSVISPLPNVTGGMHIQSLPQQQLTQQAINQMHSLPPNLQTNQQQQQAVQQQQQAIQQQQQAIQQQHYLQQPPSSQSGYGQSQAHLRIPAPQAYTPGLTQQSSGQIQRVPMLSQAQTHNASIQQQQQHLHQQ</sequence>
<evidence type="ECO:0000256" key="8">
    <source>
        <dbReference type="ARBA" id="ARBA00023015"/>
    </source>
</evidence>
<feature type="domain" description="ZZ-type" evidence="17">
    <location>
        <begin position="244"/>
        <end position="292"/>
    </location>
</feature>
<evidence type="ECO:0000256" key="2">
    <source>
        <dbReference type="ARBA" id="ARBA00013184"/>
    </source>
</evidence>
<dbReference type="EC" id="2.3.1.48" evidence="2"/>
<evidence type="ECO:0000256" key="10">
    <source>
        <dbReference type="ARBA" id="ARBA00023163"/>
    </source>
</evidence>
<dbReference type="InterPro" id="IPR031162">
    <property type="entry name" value="CBP_P300_HAT"/>
</dbReference>
<feature type="zinc finger region" description="TAZ-type" evidence="13">
    <location>
        <begin position="308"/>
        <end position="387"/>
    </location>
</feature>
<dbReference type="InterPro" id="IPR000433">
    <property type="entry name" value="Znf_ZZ"/>
</dbReference>
<proteinExistence type="predicted"/>
<keyword evidence="20" id="KW-1185">Reference proteome</keyword>
<feature type="compositionally biased region" description="Basic residues" evidence="15">
    <location>
        <begin position="103"/>
        <end position="116"/>
    </location>
</feature>
<evidence type="ECO:0000256" key="4">
    <source>
        <dbReference type="ARBA" id="ARBA00022723"/>
    </source>
</evidence>
<dbReference type="InterPro" id="IPR035898">
    <property type="entry name" value="TAZ_dom_sf"/>
</dbReference>
<dbReference type="GO" id="GO:0008270">
    <property type="term" value="F:zinc ion binding"/>
    <property type="evidence" value="ECO:0007669"/>
    <property type="project" value="UniProtKB-KW"/>
</dbReference>
<dbReference type="GO" id="GO:0000123">
    <property type="term" value="C:histone acetyltransferase complex"/>
    <property type="evidence" value="ECO:0007669"/>
    <property type="project" value="TreeGrafter"/>
</dbReference>
<dbReference type="Proteomes" id="UP000784294">
    <property type="component" value="Unassembled WGS sequence"/>
</dbReference>
<dbReference type="AlphaFoldDB" id="A0A448WMK7"/>
<feature type="region of interest" description="Disordered" evidence="15">
    <location>
        <begin position="1"/>
        <end position="155"/>
    </location>
</feature>
<feature type="compositionally biased region" description="Polar residues" evidence="15">
    <location>
        <begin position="68"/>
        <end position="79"/>
    </location>
</feature>
<keyword evidence="10" id="KW-0804">Transcription</keyword>
<feature type="compositionally biased region" description="Polar residues" evidence="15">
    <location>
        <begin position="729"/>
        <end position="738"/>
    </location>
</feature>
<dbReference type="InterPro" id="IPR000197">
    <property type="entry name" value="Znf_TAZ"/>
</dbReference>
<feature type="domain" description="TAZ-type" evidence="16">
    <location>
        <begin position="308"/>
        <end position="387"/>
    </location>
</feature>
<feature type="compositionally biased region" description="Gly residues" evidence="15">
    <location>
        <begin position="137"/>
        <end position="146"/>
    </location>
</feature>
<keyword evidence="5 14" id="KW-0863">Zinc-finger</keyword>
<dbReference type="SMART" id="SM00551">
    <property type="entry name" value="ZnF_TAZ"/>
    <property type="match status" value="1"/>
</dbReference>
<feature type="compositionally biased region" description="Polar residues" evidence="15">
    <location>
        <begin position="434"/>
        <end position="447"/>
    </location>
</feature>
<keyword evidence="9" id="KW-0010">Activator</keyword>
<dbReference type="PANTHER" id="PTHR13808:SF1">
    <property type="entry name" value="HISTONE ACETYLTRANSFERASE"/>
    <property type="match status" value="1"/>
</dbReference>
<feature type="region of interest" description="Disordered" evidence="15">
    <location>
        <begin position="399"/>
        <end position="447"/>
    </location>
</feature>
<evidence type="ECO:0000256" key="14">
    <source>
        <dbReference type="PROSITE-ProRule" id="PRU00228"/>
    </source>
</evidence>
<feature type="non-terminal residue" evidence="19">
    <location>
        <position position="1"/>
    </location>
</feature>
<dbReference type="GO" id="GO:0004402">
    <property type="term" value="F:histone acetyltransferase activity"/>
    <property type="evidence" value="ECO:0007669"/>
    <property type="project" value="InterPro"/>
</dbReference>
<comment type="caution">
    <text evidence="19">The sequence shown here is derived from an EMBL/GenBank/DDBJ whole genome shotgun (WGS) entry which is preliminary data.</text>
</comment>
<gene>
    <name evidence="19" type="ORF">PXEA_LOCUS9016</name>
</gene>
<dbReference type="SUPFAM" id="SSF57850">
    <property type="entry name" value="RING/U-box"/>
    <property type="match status" value="1"/>
</dbReference>
<feature type="compositionally biased region" description="Low complexity" evidence="15">
    <location>
        <begin position="746"/>
        <end position="764"/>
    </location>
</feature>
<dbReference type="InterPro" id="IPR013178">
    <property type="entry name" value="Histone_AcTrfase_Rtt109/CBP"/>
</dbReference>
<keyword evidence="11" id="KW-0539">Nucleus</keyword>
<evidence type="ECO:0000256" key="3">
    <source>
        <dbReference type="ARBA" id="ARBA00022679"/>
    </source>
</evidence>
<comment type="catalytic activity">
    <reaction evidence="12">
        <text>L-lysyl-[protein] + acetyl-CoA = N(6)-acetyl-L-lysyl-[protein] + CoA + H(+)</text>
        <dbReference type="Rhea" id="RHEA:45948"/>
        <dbReference type="Rhea" id="RHEA-COMP:9752"/>
        <dbReference type="Rhea" id="RHEA-COMP:10731"/>
        <dbReference type="ChEBI" id="CHEBI:15378"/>
        <dbReference type="ChEBI" id="CHEBI:29969"/>
        <dbReference type="ChEBI" id="CHEBI:57287"/>
        <dbReference type="ChEBI" id="CHEBI:57288"/>
        <dbReference type="ChEBI" id="CHEBI:61930"/>
        <dbReference type="EC" id="2.3.1.48"/>
    </reaction>
</comment>
<dbReference type="GO" id="GO:0031490">
    <property type="term" value="F:chromatin DNA binding"/>
    <property type="evidence" value="ECO:0007669"/>
    <property type="project" value="TreeGrafter"/>
</dbReference>
<feature type="compositionally biased region" description="Low complexity" evidence="15">
    <location>
        <begin position="698"/>
        <end position="715"/>
    </location>
</feature>
<evidence type="ECO:0000259" key="18">
    <source>
        <dbReference type="PROSITE" id="PS51727"/>
    </source>
</evidence>
<keyword evidence="7" id="KW-0156">Chromatin regulator</keyword>
<evidence type="ECO:0000256" key="12">
    <source>
        <dbReference type="ARBA" id="ARBA00048017"/>
    </source>
</evidence>
<dbReference type="PROSITE" id="PS50135">
    <property type="entry name" value="ZF_ZZ_2"/>
    <property type="match status" value="1"/>
</dbReference>
<dbReference type="Pfam" id="PF00569">
    <property type="entry name" value="ZZ"/>
    <property type="match status" value="1"/>
</dbReference>
<dbReference type="SMART" id="SM00291">
    <property type="entry name" value="ZnF_ZZ"/>
    <property type="match status" value="1"/>
</dbReference>
<evidence type="ECO:0000259" key="16">
    <source>
        <dbReference type="PROSITE" id="PS50134"/>
    </source>
</evidence>
<dbReference type="PROSITE" id="PS50134">
    <property type="entry name" value="ZF_TAZ"/>
    <property type="match status" value="1"/>
</dbReference>
<dbReference type="Gene3D" id="3.30.60.90">
    <property type="match status" value="1"/>
</dbReference>